<dbReference type="InterPro" id="IPR050807">
    <property type="entry name" value="TransReg_Diox_bact_type"/>
</dbReference>
<name>A0A348AMZ6_9FIRM</name>
<dbReference type="InterPro" id="IPR001387">
    <property type="entry name" value="Cro/C1-type_HTH"/>
</dbReference>
<dbReference type="PANTHER" id="PTHR46797:SF24">
    <property type="entry name" value="DNA-BINDING PHAGE PROTEIN"/>
    <property type="match status" value="1"/>
</dbReference>
<dbReference type="SUPFAM" id="SSF47413">
    <property type="entry name" value="lambda repressor-like DNA-binding domains"/>
    <property type="match status" value="1"/>
</dbReference>
<evidence type="ECO:0000313" key="4">
    <source>
        <dbReference type="Proteomes" id="UP000276437"/>
    </source>
</evidence>
<evidence type="ECO:0000259" key="2">
    <source>
        <dbReference type="PROSITE" id="PS50943"/>
    </source>
</evidence>
<protein>
    <submittedName>
        <fullName evidence="3">HTH-type transcriptional regulator ImmR</fullName>
    </submittedName>
</protein>
<organism evidence="3 4">
    <name type="scientific">Methylomusa anaerophila</name>
    <dbReference type="NCBI Taxonomy" id="1930071"/>
    <lineage>
        <taxon>Bacteria</taxon>
        <taxon>Bacillati</taxon>
        <taxon>Bacillota</taxon>
        <taxon>Negativicutes</taxon>
        <taxon>Selenomonadales</taxon>
        <taxon>Sporomusaceae</taxon>
        <taxon>Methylomusa</taxon>
    </lineage>
</organism>
<dbReference type="InterPro" id="IPR010982">
    <property type="entry name" value="Lambda_DNA-bd_dom_sf"/>
</dbReference>
<dbReference type="KEGG" id="mana:MAMMFC1_03137"/>
<dbReference type="AlphaFoldDB" id="A0A348AMZ6"/>
<dbReference type="RefSeq" id="WP_126309315.1">
    <property type="nucleotide sequence ID" value="NZ_AP018449.1"/>
</dbReference>
<evidence type="ECO:0000313" key="3">
    <source>
        <dbReference type="EMBL" id="BBB92444.1"/>
    </source>
</evidence>
<dbReference type="SMART" id="SM00530">
    <property type="entry name" value="HTH_XRE"/>
    <property type="match status" value="1"/>
</dbReference>
<dbReference type="OrthoDB" id="371153at2"/>
<keyword evidence="1" id="KW-0238">DNA-binding</keyword>
<evidence type="ECO:0000256" key="1">
    <source>
        <dbReference type="ARBA" id="ARBA00023125"/>
    </source>
</evidence>
<dbReference type="GO" id="GO:0003677">
    <property type="term" value="F:DNA binding"/>
    <property type="evidence" value="ECO:0007669"/>
    <property type="project" value="UniProtKB-KW"/>
</dbReference>
<dbReference type="GO" id="GO:0005829">
    <property type="term" value="C:cytosol"/>
    <property type="evidence" value="ECO:0007669"/>
    <property type="project" value="TreeGrafter"/>
</dbReference>
<dbReference type="EMBL" id="AP018449">
    <property type="protein sequence ID" value="BBB92444.1"/>
    <property type="molecule type" value="Genomic_DNA"/>
</dbReference>
<dbReference type="Proteomes" id="UP000276437">
    <property type="component" value="Chromosome"/>
</dbReference>
<dbReference type="Pfam" id="PF01381">
    <property type="entry name" value="HTH_3"/>
    <property type="match status" value="1"/>
</dbReference>
<reference evidence="3 4" key="1">
    <citation type="journal article" date="2018" name="Int. J. Syst. Evol. Microbiol.">
        <title>Methylomusa anaerophila gen. nov., sp. nov., an anaerobic methanol-utilizing bacterium isolated from a microbial fuel cell.</title>
        <authorList>
            <person name="Amano N."/>
            <person name="Yamamuro A."/>
            <person name="Miyahara M."/>
            <person name="Kouzuma A."/>
            <person name="Abe T."/>
            <person name="Watanabe K."/>
        </authorList>
    </citation>
    <scope>NUCLEOTIDE SEQUENCE [LARGE SCALE GENOMIC DNA]</scope>
    <source>
        <strain evidence="3 4">MMFC1</strain>
    </source>
</reference>
<dbReference type="CDD" id="cd00093">
    <property type="entry name" value="HTH_XRE"/>
    <property type="match status" value="1"/>
</dbReference>
<dbReference type="GO" id="GO:0003700">
    <property type="term" value="F:DNA-binding transcription factor activity"/>
    <property type="evidence" value="ECO:0007669"/>
    <property type="project" value="TreeGrafter"/>
</dbReference>
<gene>
    <name evidence="3" type="primary">immR</name>
    <name evidence="3" type="ORF">MAMMFC1_03137</name>
</gene>
<proteinExistence type="predicted"/>
<dbReference type="PROSITE" id="PS50943">
    <property type="entry name" value="HTH_CROC1"/>
    <property type="match status" value="1"/>
</dbReference>
<dbReference type="PANTHER" id="PTHR46797">
    <property type="entry name" value="HTH-TYPE TRANSCRIPTIONAL REGULATOR"/>
    <property type="match status" value="1"/>
</dbReference>
<sequence>MKDKAIGKRIQQYREAKGYTQESFAEIVKLTPNYLSAIERGVKTPSVDTLIDIINGLDVSADEILMDVINAGYKIKASKLSEAISNLPQDEQRRILSVVEALIKEATSR</sequence>
<accession>A0A348AMZ6</accession>
<dbReference type="Gene3D" id="1.10.260.40">
    <property type="entry name" value="lambda repressor-like DNA-binding domains"/>
    <property type="match status" value="1"/>
</dbReference>
<keyword evidence="4" id="KW-1185">Reference proteome</keyword>
<feature type="domain" description="HTH cro/C1-type" evidence="2">
    <location>
        <begin position="10"/>
        <end position="64"/>
    </location>
</feature>